<keyword evidence="1" id="KW-0805">Transcription regulation</keyword>
<keyword evidence="3" id="KW-0804">Transcription</keyword>
<name>A0A0D2K0F0_9EURO</name>
<dbReference type="GO" id="GO:0008270">
    <property type="term" value="F:zinc ion binding"/>
    <property type="evidence" value="ECO:0007669"/>
    <property type="project" value="InterPro"/>
</dbReference>
<feature type="region of interest" description="Disordered" evidence="5">
    <location>
        <begin position="80"/>
        <end position="104"/>
    </location>
</feature>
<dbReference type="GeneID" id="27710609"/>
<keyword evidence="2" id="KW-0238">DNA-binding</keyword>
<reference evidence="7 8" key="1">
    <citation type="submission" date="2015-01" db="EMBL/GenBank/DDBJ databases">
        <title>The Genome Sequence of Fonsecaea multimorphosa CBS 102226.</title>
        <authorList>
            <consortium name="The Broad Institute Genomics Platform"/>
            <person name="Cuomo C."/>
            <person name="de Hoog S."/>
            <person name="Gorbushina A."/>
            <person name="Stielow B."/>
            <person name="Teixiera M."/>
            <person name="Abouelleil A."/>
            <person name="Chapman S.B."/>
            <person name="Priest M."/>
            <person name="Young S.K."/>
            <person name="Wortman J."/>
            <person name="Nusbaum C."/>
            <person name="Birren B."/>
        </authorList>
    </citation>
    <scope>NUCLEOTIDE SEQUENCE [LARGE SCALE GENOMIC DNA]</scope>
    <source>
        <strain evidence="7 8">CBS 102226</strain>
    </source>
</reference>
<organism evidence="7 8">
    <name type="scientific">Fonsecaea multimorphosa CBS 102226</name>
    <dbReference type="NCBI Taxonomy" id="1442371"/>
    <lineage>
        <taxon>Eukaryota</taxon>
        <taxon>Fungi</taxon>
        <taxon>Dikarya</taxon>
        <taxon>Ascomycota</taxon>
        <taxon>Pezizomycotina</taxon>
        <taxon>Eurotiomycetes</taxon>
        <taxon>Chaetothyriomycetidae</taxon>
        <taxon>Chaetothyriales</taxon>
        <taxon>Herpotrichiellaceae</taxon>
        <taxon>Fonsecaea</taxon>
    </lineage>
</organism>
<dbReference type="InterPro" id="IPR001138">
    <property type="entry name" value="Zn2Cys6_DnaBD"/>
</dbReference>
<evidence type="ECO:0000313" key="8">
    <source>
        <dbReference type="Proteomes" id="UP000053411"/>
    </source>
</evidence>
<dbReference type="OrthoDB" id="2991872at2759"/>
<evidence type="ECO:0000259" key="6">
    <source>
        <dbReference type="Pfam" id="PF00172"/>
    </source>
</evidence>
<dbReference type="CDD" id="cd00067">
    <property type="entry name" value="GAL4"/>
    <property type="match status" value="1"/>
</dbReference>
<dbReference type="GO" id="GO:0000981">
    <property type="term" value="F:DNA-binding transcription factor activity, RNA polymerase II-specific"/>
    <property type="evidence" value="ECO:0007669"/>
    <property type="project" value="InterPro"/>
</dbReference>
<feature type="compositionally biased region" description="Basic and acidic residues" evidence="5">
    <location>
        <begin position="80"/>
        <end position="92"/>
    </location>
</feature>
<evidence type="ECO:0000313" key="7">
    <source>
        <dbReference type="EMBL" id="KIX99287.1"/>
    </source>
</evidence>
<evidence type="ECO:0000256" key="4">
    <source>
        <dbReference type="ARBA" id="ARBA00023242"/>
    </source>
</evidence>
<dbReference type="STRING" id="1442371.A0A0D2K0F0"/>
<dbReference type="AlphaFoldDB" id="A0A0D2K0F0"/>
<dbReference type="InterPro" id="IPR053175">
    <property type="entry name" value="DHMBA_Reg_Transcription_Factor"/>
</dbReference>
<feature type="domain" description="Zn(2)-C6 fungal-type" evidence="6">
    <location>
        <begin position="39"/>
        <end position="63"/>
    </location>
</feature>
<dbReference type="PANTHER" id="PTHR38791">
    <property type="entry name" value="ZN(II)2CYS6 TRANSCRIPTION FACTOR (EUROFUNG)-RELATED-RELATED"/>
    <property type="match status" value="1"/>
</dbReference>
<dbReference type="GO" id="GO:0003677">
    <property type="term" value="F:DNA binding"/>
    <property type="evidence" value="ECO:0007669"/>
    <property type="project" value="UniProtKB-KW"/>
</dbReference>
<evidence type="ECO:0000256" key="5">
    <source>
        <dbReference type="SAM" id="MobiDB-lite"/>
    </source>
</evidence>
<gene>
    <name evidence="7" type="ORF">Z520_04863</name>
</gene>
<dbReference type="Pfam" id="PF00172">
    <property type="entry name" value="Zn_clus"/>
    <property type="match status" value="1"/>
</dbReference>
<dbReference type="EMBL" id="KN848069">
    <property type="protein sequence ID" value="KIX99287.1"/>
    <property type="molecule type" value="Genomic_DNA"/>
</dbReference>
<evidence type="ECO:0000256" key="3">
    <source>
        <dbReference type="ARBA" id="ARBA00023163"/>
    </source>
</evidence>
<evidence type="ECO:0000256" key="2">
    <source>
        <dbReference type="ARBA" id="ARBA00023125"/>
    </source>
</evidence>
<proteinExistence type="predicted"/>
<sequence length="525" mass="59236">MPYKYGGPRSKGCHACRVRKVKVGYGWHSRAHLLIRCQTKCDEARPTCGRCLRSGKNCEFREAFDLLHYDETAHASHRAHELWQKRSTKSDESDTSSLSTTTTPAAIPSDLTPVLRQPLYDLAMQRFFFDYVFQMNTPLGRGGYLEYLPDVYPGFIDQPFFLSAFKATALANFARRCNSRTASDAALAEYGKAICLTNAALKDATLVLKDETLLACQLLGFCEIYLSPETAFRSWFAHTKGAAALLEHRGLGILQTPLGPTLFRAVHTQEVLYKCLRFCLRPTGNPPFVKQVYGSVSAQIHLLAADVATLCADYVEQKSTLSGDEYDAFATQLLERAHVLDLRWQRLTSDIPWSFSYDRIPTRQYGLLPHWISPLIRDKRAPIFVHVYSGFGQCFLWNVLRYARVRLHELRMILAGAMTLSGAASESIEVLLQLEDELSSTVPALLIATTEEDYSGKRSNGEGIPSFRSFLMIRSLMAARMTLVFLARRGLYVEERLAWLTDLFACLHEHLTIFVPPEFDPLDGD</sequence>
<evidence type="ECO:0000256" key="1">
    <source>
        <dbReference type="ARBA" id="ARBA00023015"/>
    </source>
</evidence>
<keyword evidence="4" id="KW-0539">Nucleus</keyword>
<dbReference type="InterPro" id="IPR036864">
    <property type="entry name" value="Zn2-C6_fun-type_DNA-bd_sf"/>
</dbReference>
<accession>A0A0D2K0F0</accession>
<dbReference type="Proteomes" id="UP000053411">
    <property type="component" value="Unassembled WGS sequence"/>
</dbReference>
<dbReference type="Gene3D" id="4.10.240.10">
    <property type="entry name" value="Zn(2)-C6 fungal-type DNA-binding domain"/>
    <property type="match status" value="1"/>
</dbReference>
<keyword evidence="8" id="KW-1185">Reference proteome</keyword>
<protein>
    <recommendedName>
        <fullName evidence="6">Zn(2)-C6 fungal-type domain-containing protein</fullName>
    </recommendedName>
</protein>
<dbReference type="RefSeq" id="XP_016633410.1">
    <property type="nucleotide sequence ID" value="XM_016775367.1"/>
</dbReference>
<dbReference type="VEuPathDB" id="FungiDB:Z520_04863"/>